<dbReference type="EMBL" id="FNCC01000002">
    <property type="protein sequence ID" value="SDF62129.1"/>
    <property type="molecule type" value="Genomic_DNA"/>
</dbReference>
<sequence length="132" mass="14581">MTDQPTPVAVQTDPILRAIATRVVNADDDNHLRITLILGDGMVSGDLVSPWRWAREVSADVRENGEGRGKEEFADLFLTIADSPDRPQQDEKFLTSLYLINTECWTRGLKGEDVGPVAVNLAQVSGWFLGSR</sequence>
<proteinExistence type="predicted"/>
<dbReference type="Proteomes" id="UP000199623">
    <property type="component" value="Unassembled WGS sequence"/>
</dbReference>
<name>A0A1G7MLX2_9PSEU</name>
<reference evidence="2" key="1">
    <citation type="submission" date="2016-10" db="EMBL/GenBank/DDBJ databases">
        <authorList>
            <person name="Varghese N."/>
            <person name="Submissions S."/>
        </authorList>
    </citation>
    <scope>NUCLEOTIDE SEQUENCE [LARGE SCALE GENOMIC DNA]</scope>
    <source>
        <strain evidence="2">CGMCC 4.3506</strain>
    </source>
</reference>
<dbReference type="RefSeq" id="WP_090046311.1">
    <property type="nucleotide sequence ID" value="NZ_FNCC01000002.1"/>
</dbReference>
<organism evidence="1 2">
    <name type="scientific">Lentzea fradiae</name>
    <dbReference type="NCBI Taxonomy" id="200378"/>
    <lineage>
        <taxon>Bacteria</taxon>
        <taxon>Bacillati</taxon>
        <taxon>Actinomycetota</taxon>
        <taxon>Actinomycetes</taxon>
        <taxon>Pseudonocardiales</taxon>
        <taxon>Pseudonocardiaceae</taxon>
        <taxon>Lentzea</taxon>
    </lineage>
</organism>
<dbReference type="AlphaFoldDB" id="A0A1G7MLX2"/>
<keyword evidence="2" id="KW-1185">Reference proteome</keyword>
<protein>
    <submittedName>
        <fullName evidence="1">Uncharacterized protein</fullName>
    </submittedName>
</protein>
<evidence type="ECO:0000313" key="2">
    <source>
        <dbReference type="Proteomes" id="UP000199623"/>
    </source>
</evidence>
<evidence type="ECO:0000313" key="1">
    <source>
        <dbReference type="EMBL" id="SDF62129.1"/>
    </source>
</evidence>
<accession>A0A1G7MLX2</accession>
<dbReference type="OrthoDB" id="9924519at2"/>
<gene>
    <name evidence="1" type="ORF">SAMN05216553_102372</name>
</gene>